<keyword evidence="3" id="KW-1003">Cell membrane</keyword>
<keyword evidence="6" id="KW-0630">Potassium</keyword>
<dbReference type="AlphaFoldDB" id="A0A9W6LMR5"/>
<dbReference type="PANTHER" id="PTHR32024:SF1">
    <property type="entry name" value="KTR SYSTEM POTASSIUM UPTAKE PROTEIN B"/>
    <property type="match status" value="1"/>
</dbReference>
<evidence type="ECO:0000256" key="1">
    <source>
        <dbReference type="ARBA" id="ARBA00004651"/>
    </source>
</evidence>
<feature type="transmembrane region" description="Helical" evidence="10">
    <location>
        <begin position="158"/>
        <end position="178"/>
    </location>
</feature>
<keyword evidence="12" id="KW-1185">Reference proteome</keyword>
<keyword evidence="2" id="KW-0813">Transport</keyword>
<organism evidence="11 12">
    <name type="scientific">Propionigenium maris DSM 9537</name>
    <dbReference type="NCBI Taxonomy" id="1123000"/>
    <lineage>
        <taxon>Bacteria</taxon>
        <taxon>Fusobacteriati</taxon>
        <taxon>Fusobacteriota</taxon>
        <taxon>Fusobacteriia</taxon>
        <taxon>Fusobacteriales</taxon>
        <taxon>Fusobacteriaceae</taxon>
        <taxon>Propionigenium</taxon>
    </lineage>
</organism>
<dbReference type="InterPro" id="IPR004772">
    <property type="entry name" value="TrkH"/>
</dbReference>
<feature type="transmembrane region" description="Helical" evidence="10">
    <location>
        <begin position="44"/>
        <end position="63"/>
    </location>
</feature>
<dbReference type="NCBIfam" id="TIGR00933">
    <property type="entry name" value="2a38"/>
    <property type="match status" value="1"/>
</dbReference>
<feature type="transmembrane region" description="Helical" evidence="10">
    <location>
        <begin position="75"/>
        <end position="99"/>
    </location>
</feature>
<keyword evidence="8" id="KW-0406">Ion transport</keyword>
<evidence type="ECO:0000256" key="8">
    <source>
        <dbReference type="ARBA" id="ARBA00023065"/>
    </source>
</evidence>
<evidence type="ECO:0000256" key="2">
    <source>
        <dbReference type="ARBA" id="ARBA00022448"/>
    </source>
</evidence>
<keyword evidence="9 10" id="KW-0472">Membrane</keyword>
<feature type="transmembrane region" description="Helical" evidence="10">
    <location>
        <begin position="229"/>
        <end position="248"/>
    </location>
</feature>
<dbReference type="GO" id="GO:0005886">
    <property type="term" value="C:plasma membrane"/>
    <property type="evidence" value="ECO:0007669"/>
    <property type="project" value="UniProtKB-SubCell"/>
</dbReference>
<reference evidence="11" key="1">
    <citation type="submission" date="2022-12" db="EMBL/GenBank/DDBJ databases">
        <title>Reference genome sequencing for broad-spectrum identification of bacterial and archaeal isolates by mass spectrometry.</title>
        <authorList>
            <person name="Sekiguchi Y."/>
            <person name="Tourlousse D.M."/>
        </authorList>
    </citation>
    <scope>NUCLEOTIDE SEQUENCE</scope>
    <source>
        <strain evidence="11">10succ1</strain>
    </source>
</reference>
<feature type="transmembrane region" description="Helical" evidence="10">
    <location>
        <begin position="190"/>
        <end position="217"/>
    </location>
</feature>
<comment type="subcellular location">
    <subcellularLocation>
        <location evidence="1">Cell membrane</location>
        <topology evidence="1">Multi-pass membrane protein</topology>
    </subcellularLocation>
</comment>
<evidence type="ECO:0000256" key="3">
    <source>
        <dbReference type="ARBA" id="ARBA00022475"/>
    </source>
</evidence>
<protein>
    <submittedName>
        <fullName evidence="11">Potassium transporter KtrB</fullName>
    </submittedName>
</protein>
<evidence type="ECO:0000256" key="7">
    <source>
        <dbReference type="ARBA" id="ARBA00022989"/>
    </source>
</evidence>
<name>A0A9W6LMR5_9FUSO</name>
<proteinExistence type="predicted"/>
<keyword evidence="7 10" id="KW-1133">Transmembrane helix</keyword>
<evidence type="ECO:0000313" key="12">
    <source>
        <dbReference type="Proteomes" id="UP001144471"/>
    </source>
</evidence>
<gene>
    <name evidence="11" type="ORF">PM10SUCC1_12570</name>
</gene>
<dbReference type="RefSeq" id="WP_281834413.1">
    <property type="nucleotide sequence ID" value="NZ_BSDY01000005.1"/>
</dbReference>
<accession>A0A9W6LMR5</accession>
<evidence type="ECO:0000256" key="4">
    <source>
        <dbReference type="ARBA" id="ARBA00022538"/>
    </source>
</evidence>
<keyword evidence="4" id="KW-0633">Potassium transport</keyword>
<evidence type="ECO:0000313" key="11">
    <source>
        <dbReference type="EMBL" id="GLI55743.1"/>
    </source>
</evidence>
<evidence type="ECO:0000256" key="10">
    <source>
        <dbReference type="SAM" id="Phobius"/>
    </source>
</evidence>
<feature type="transmembrane region" description="Helical" evidence="10">
    <location>
        <begin position="285"/>
        <end position="305"/>
    </location>
</feature>
<evidence type="ECO:0000256" key="6">
    <source>
        <dbReference type="ARBA" id="ARBA00022958"/>
    </source>
</evidence>
<dbReference type="EMBL" id="BSDY01000005">
    <property type="protein sequence ID" value="GLI55743.1"/>
    <property type="molecule type" value="Genomic_DNA"/>
</dbReference>
<feature type="transmembrane region" description="Helical" evidence="10">
    <location>
        <begin position="12"/>
        <end position="32"/>
    </location>
</feature>
<dbReference type="InterPro" id="IPR003445">
    <property type="entry name" value="Cat_transpt"/>
</dbReference>
<keyword evidence="5 10" id="KW-0812">Transmembrane</keyword>
<comment type="caution">
    <text evidence="11">The sequence shown here is derived from an EMBL/GenBank/DDBJ whole genome shotgun (WGS) entry which is preliminary data.</text>
</comment>
<dbReference type="PANTHER" id="PTHR32024">
    <property type="entry name" value="TRK SYSTEM POTASSIUM UPTAKE PROTEIN TRKG-RELATED"/>
    <property type="match status" value="1"/>
</dbReference>
<feature type="transmembrane region" description="Helical" evidence="10">
    <location>
        <begin position="350"/>
        <end position="371"/>
    </location>
</feature>
<evidence type="ECO:0000256" key="5">
    <source>
        <dbReference type="ARBA" id="ARBA00022692"/>
    </source>
</evidence>
<dbReference type="GO" id="GO:0015379">
    <property type="term" value="F:potassium:chloride symporter activity"/>
    <property type="evidence" value="ECO:0007669"/>
    <property type="project" value="InterPro"/>
</dbReference>
<feature type="transmembrane region" description="Helical" evidence="10">
    <location>
        <begin position="406"/>
        <end position="426"/>
    </location>
</feature>
<sequence length="445" mass="48834">MEILNIKKMPPSRILLLFFLVAIFIGSFLLMLPGATTAGNEISYLTSLFTITSAIAVTGLTVVDVSKVFTPMGKSIILIFIQLGGLGIMSFSSLVFLLIGKRITYHERKILKEDLNAESTGEVTDLIKRIIMMVFTIEFIGAIFLTLGFLRRMPLKRAVIYGVFHSVSAFCNAGFSLFSDSLEGYSQNVIINMSVAFLIILGGIGFAVINSSIMYITTSKKRFNLTSKMALFISIILTLVGMGLFLLLEYRNPKTIGEMNLFYKIIASFFQSVTTRTAGFNSVPMGDLTPGTIFLFCILMFIGASPGSTGGGIKTTTFGVIAFYVVGIVRGREDIEVSNRRLSWEILNRALAILVISVAYVSTIILLMLVFDDLGFAETIFEVVSAFGTVGLSMGVTPEMNQFSKVLITITMLIGRLGPLTFALALGEQKQRHARRYPKENILIG</sequence>
<dbReference type="Pfam" id="PF02386">
    <property type="entry name" value="TrkH"/>
    <property type="match status" value="1"/>
</dbReference>
<dbReference type="Proteomes" id="UP001144471">
    <property type="component" value="Unassembled WGS sequence"/>
</dbReference>
<feature type="transmembrane region" description="Helical" evidence="10">
    <location>
        <begin position="130"/>
        <end position="151"/>
    </location>
</feature>
<evidence type="ECO:0000256" key="9">
    <source>
        <dbReference type="ARBA" id="ARBA00023136"/>
    </source>
</evidence>